<feature type="transmembrane region" description="Helical" evidence="1">
    <location>
        <begin position="12"/>
        <end position="31"/>
    </location>
</feature>
<name>A0A2H0UMU9_9BACT</name>
<dbReference type="AlphaFoldDB" id="A0A2H0UMU9"/>
<gene>
    <name evidence="2" type="ORF">COU11_02600</name>
</gene>
<comment type="caution">
    <text evidence="2">The sequence shown here is derived from an EMBL/GenBank/DDBJ whole genome shotgun (WGS) entry which is preliminary data.</text>
</comment>
<dbReference type="InterPro" id="IPR014717">
    <property type="entry name" value="Transl_elong_EF1B/ribsomal_bS6"/>
</dbReference>
<evidence type="ECO:0000256" key="1">
    <source>
        <dbReference type="SAM" id="Phobius"/>
    </source>
</evidence>
<reference evidence="3" key="1">
    <citation type="submission" date="2017-09" db="EMBL/GenBank/DDBJ databases">
        <title>Depth-based differentiation of microbial function through sediment-hosted aquifers and enrichment of novel symbionts in the deep terrestrial subsurface.</title>
        <authorList>
            <person name="Probst A.J."/>
            <person name="Ladd B."/>
            <person name="Jarett J.K."/>
            <person name="Geller-Mcgrath D.E."/>
            <person name="Sieber C.M.K."/>
            <person name="Emerson J.B."/>
            <person name="Anantharaman K."/>
            <person name="Thomas B.C."/>
            <person name="Malmstrom R."/>
            <person name="Stieglmeier M."/>
            <person name="Klingl A."/>
            <person name="Woyke T."/>
            <person name="Ryan C.M."/>
            <person name="Banfield J.F."/>
        </authorList>
    </citation>
    <scope>NUCLEOTIDE SEQUENCE [LARGE SCALE GENOMIC DNA]</scope>
</reference>
<keyword evidence="1" id="KW-0812">Transmembrane</keyword>
<protein>
    <recommendedName>
        <fullName evidence="4">Type 4a pilus biogenesis protein PilO</fullName>
    </recommendedName>
</protein>
<sequence length="179" mass="19956">MNAFKKRLLIRLAILGGGMILLVLFIILLNVDINKRMVAIEESKALLASRDEAVSLLTHSQLDLERVENGISVLGRVLPNKDELINFPRELEGMANKYLLDIGFSFGVESAGVESRPNSISFTMTLSGAYEDITDFLEELEEHRYIILIDSAEVRRGNDGRYSFLTGGSIYTRAESNEG</sequence>
<keyword evidence="1" id="KW-1133">Transmembrane helix</keyword>
<proteinExistence type="predicted"/>
<evidence type="ECO:0000313" key="2">
    <source>
        <dbReference type="EMBL" id="PIR87095.1"/>
    </source>
</evidence>
<dbReference type="EMBL" id="PFBD01000020">
    <property type="protein sequence ID" value="PIR87095.1"/>
    <property type="molecule type" value="Genomic_DNA"/>
</dbReference>
<accession>A0A2H0UMU9</accession>
<organism evidence="2 3">
    <name type="scientific">Candidatus Harrisonbacteria bacterium CG10_big_fil_rev_8_21_14_0_10_49_15</name>
    <dbReference type="NCBI Taxonomy" id="1974587"/>
    <lineage>
        <taxon>Bacteria</taxon>
        <taxon>Candidatus Harrisoniibacteriota</taxon>
    </lineage>
</organism>
<evidence type="ECO:0008006" key="4">
    <source>
        <dbReference type="Google" id="ProtNLM"/>
    </source>
</evidence>
<dbReference type="Gene3D" id="3.30.70.60">
    <property type="match status" value="1"/>
</dbReference>
<dbReference type="Proteomes" id="UP000229526">
    <property type="component" value="Unassembled WGS sequence"/>
</dbReference>
<evidence type="ECO:0000313" key="3">
    <source>
        <dbReference type="Proteomes" id="UP000229526"/>
    </source>
</evidence>
<keyword evidence="1" id="KW-0472">Membrane</keyword>